<dbReference type="PANTHER" id="PTHR38371:SF1">
    <property type="entry name" value="RHO GTPASE-ACTIVATING PROTEIN"/>
    <property type="match status" value="1"/>
</dbReference>
<feature type="compositionally biased region" description="Polar residues" evidence="1">
    <location>
        <begin position="74"/>
        <end position="91"/>
    </location>
</feature>
<feature type="region of interest" description="Disordered" evidence="1">
    <location>
        <begin position="433"/>
        <end position="510"/>
    </location>
</feature>
<organism evidence="2 3">
    <name type="scientific">Psophocarpus tetragonolobus</name>
    <name type="common">Winged bean</name>
    <name type="synonym">Dolichos tetragonolobus</name>
    <dbReference type="NCBI Taxonomy" id="3891"/>
    <lineage>
        <taxon>Eukaryota</taxon>
        <taxon>Viridiplantae</taxon>
        <taxon>Streptophyta</taxon>
        <taxon>Embryophyta</taxon>
        <taxon>Tracheophyta</taxon>
        <taxon>Spermatophyta</taxon>
        <taxon>Magnoliopsida</taxon>
        <taxon>eudicotyledons</taxon>
        <taxon>Gunneridae</taxon>
        <taxon>Pentapetalae</taxon>
        <taxon>rosids</taxon>
        <taxon>fabids</taxon>
        <taxon>Fabales</taxon>
        <taxon>Fabaceae</taxon>
        <taxon>Papilionoideae</taxon>
        <taxon>50 kb inversion clade</taxon>
        <taxon>NPAAA clade</taxon>
        <taxon>indigoferoid/millettioid clade</taxon>
        <taxon>Phaseoleae</taxon>
        <taxon>Psophocarpus</taxon>
    </lineage>
</organism>
<keyword evidence="3" id="KW-1185">Reference proteome</keyword>
<feature type="region of interest" description="Disordered" evidence="1">
    <location>
        <begin position="524"/>
        <end position="557"/>
    </location>
</feature>
<gene>
    <name evidence="2" type="ORF">VNO78_31963</name>
</gene>
<comment type="caution">
    <text evidence="2">The sequence shown here is derived from an EMBL/GenBank/DDBJ whole genome shotgun (WGS) entry which is preliminary data.</text>
</comment>
<feature type="compositionally biased region" description="Polar residues" evidence="1">
    <location>
        <begin position="388"/>
        <end position="403"/>
    </location>
</feature>
<reference evidence="2 3" key="1">
    <citation type="submission" date="2024-01" db="EMBL/GenBank/DDBJ databases">
        <title>The genomes of 5 underutilized Papilionoideae crops provide insights into root nodulation and disease resistanc.</title>
        <authorList>
            <person name="Jiang F."/>
        </authorList>
    </citation>
    <scope>NUCLEOTIDE SEQUENCE [LARGE SCALE GENOMIC DNA]</scope>
    <source>
        <strain evidence="2">DUOXIRENSHENG_FW03</strain>
        <tissue evidence="2">Leaves</tissue>
    </source>
</reference>
<accession>A0AAN9RZA4</accession>
<sequence length="557" mass="61425">MLFPSMANSEVPSFSLGLDTPPHSPIQPSLHVSDSDSDPESRDNPPRPILKRLRRGPPPPSLVLHPEADDDIEQFSSQDDPAQVSSVPSAWNRSVCSTSKVSLKGSGVLTPLSCTNSSSRDTKITEPSDHVPASASATLDTRKSAFMFPKLTTSPLRRFQLLHSDSDSDSDSDSHVHLHIPVARGSDKVNPNNLSQQDNQISVHQNRNKDPHKDFLPVKNVSFPGFELLDSDLDDSDVDVDVGCANKTNPNNHSEQNKKASFDVNGNEDLWKNFLPVENVSVPTPAFNEFCEEYFHSAKDKEVGGDASKSYDGRYPGASSSCQRNQQQLELMHPVNPAHSYFFHEDPRIRQLVHSRLRNFNPLGTVNRVNQQPNVSHIDYMGQFGNGEDSNNQGVQNGCGNSTVRRRNKSSNLTVDGSFNAFGGWVDPKVVSPFSLGESSRKKATKRNSTKNSSRSKNKANNNSNPSNLSCPSGDWVEPRRCTTLPKDAGKRRVQASGQSAGHWYTSPEGRKVYVNKSGQELTGQSAYRQYRKESGAGYRKSKKKTGSKKANAKKRN</sequence>
<evidence type="ECO:0000313" key="2">
    <source>
        <dbReference type="EMBL" id="KAK7385957.1"/>
    </source>
</evidence>
<feature type="compositionally biased region" description="Basic and acidic residues" evidence="1">
    <location>
        <begin position="120"/>
        <end position="129"/>
    </location>
</feature>
<proteinExistence type="predicted"/>
<feature type="compositionally biased region" description="Basic residues" evidence="1">
    <location>
        <begin position="540"/>
        <end position="557"/>
    </location>
</feature>
<feature type="region of interest" description="Disordered" evidence="1">
    <location>
        <begin position="115"/>
        <end position="136"/>
    </location>
</feature>
<name>A0AAN9RZA4_PSOTE</name>
<feature type="compositionally biased region" description="Basic residues" evidence="1">
    <location>
        <begin position="442"/>
        <end position="458"/>
    </location>
</feature>
<feature type="region of interest" description="Disordered" evidence="1">
    <location>
        <begin position="1"/>
        <end position="91"/>
    </location>
</feature>
<dbReference type="Proteomes" id="UP001386955">
    <property type="component" value="Unassembled WGS sequence"/>
</dbReference>
<dbReference type="EMBL" id="JAYMYS010000008">
    <property type="protein sequence ID" value="KAK7385957.1"/>
    <property type="molecule type" value="Genomic_DNA"/>
</dbReference>
<dbReference type="PANTHER" id="PTHR38371">
    <property type="entry name" value="RHO GTPASE-ACTIVATING PROTEIN"/>
    <property type="match status" value="1"/>
</dbReference>
<feature type="compositionally biased region" description="Basic and acidic residues" evidence="1">
    <location>
        <begin position="302"/>
        <end position="312"/>
    </location>
</feature>
<feature type="compositionally biased region" description="Low complexity" evidence="1">
    <location>
        <begin position="459"/>
        <end position="473"/>
    </location>
</feature>
<feature type="region of interest" description="Disordered" evidence="1">
    <location>
        <begin position="302"/>
        <end position="321"/>
    </location>
</feature>
<dbReference type="AlphaFoldDB" id="A0AAN9RZA4"/>
<evidence type="ECO:0000256" key="1">
    <source>
        <dbReference type="SAM" id="MobiDB-lite"/>
    </source>
</evidence>
<protein>
    <submittedName>
        <fullName evidence="2">Uncharacterized protein</fullName>
    </submittedName>
</protein>
<evidence type="ECO:0000313" key="3">
    <source>
        <dbReference type="Proteomes" id="UP001386955"/>
    </source>
</evidence>
<feature type="compositionally biased region" description="Polar residues" evidence="1">
    <location>
        <begin position="1"/>
        <end position="12"/>
    </location>
</feature>
<feature type="region of interest" description="Disordered" evidence="1">
    <location>
        <begin position="383"/>
        <end position="406"/>
    </location>
</feature>